<dbReference type="SUPFAM" id="SSF56317">
    <property type="entry name" value="Carbon-nitrogen hydrolase"/>
    <property type="match status" value="1"/>
</dbReference>
<comment type="similarity">
    <text evidence="2 7 8">In the C-terminal section; belongs to the NAD synthetase family.</text>
</comment>
<dbReference type="PIRSF" id="PIRSF006630">
    <property type="entry name" value="NADS_GAT"/>
    <property type="match status" value="1"/>
</dbReference>
<dbReference type="InterPro" id="IPR036526">
    <property type="entry name" value="C-N_Hydrolase_sf"/>
</dbReference>
<dbReference type="InterPro" id="IPR014445">
    <property type="entry name" value="Gln-dep_NAD_synthase"/>
</dbReference>
<evidence type="ECO:0000313" key="11">
    <source>
        <dbReference type="EMBL" id="QSX08282.1"/>
    </source>
</evidence>
<keyword evidence="6 7" id="KW-0520">NAD</keyword>
<protein>
    <recommendedName>
        <fullName evidence="7 8">Glutamine-dependent NAD(+) synthetase</fullName>
        <ecNumber evidence="7 8">6.3.5.1</ecNumber>
    </recommendedName>
    <alternativeName>
        <fullName evidence="7 8">NAD(+) synthase [glutamine-hydrolyzing]</fullName>
    </alternativeName>
</protein>
<dbReference type="HAMAP" id="MF_02090">
    <property type="entry name" value="NadE_glutamine_dep"/>
    <property type="match status" value="1"/>
</dbReference>
<dbReference type="AlphaFoldDB" id="A0A974XEB5"/>
<evidence type="ECO:0000256" key="5">
    <source>
        <dbReference type="ARBA" id="ARBA00022840"/>
    </source>
</evidence>
<dbReference type="InterPro" id="IPR014729">
    <property type="entry name" value="Rossmann-like_a/b/a_fold"/>
</dbReference>
<dbReference type="GO" id="GO:0003952">
    <property type="term" value="F:NAD+ synthase (glutamine-hydrolyzing) activity"/>
    <property type="evidence" value="ECO:0007669"/>
    <property type="project" value="UniProtKB-UniRule"/>
</dbReference>
<keyword evidence="5 7" id="KW-0067">ATP-binding</keyword>
<feature type="binding site" evidence="7">
    <location>
        <position position="605"/>
    </location>
    <ligand>
        <name>deamido-NAD(+)</name>
        <dbReference type="ChEBI" id="CHEBI:58437"/>
        <note>ligand shared between two neighboring subunits</note>
    </ligand>
</feature>
<dbReference type="Gene3D" id="1.10.10.1140">
    <property type="entry name" value="Glutamine-dependent NAD+ synthetase, C-terminal domain"/>
    <property type="match status" value="1"/>
</dbReference>
<evidence type="ECO:0000256" key="8">
    <source>
        <dbReference type="PIRNR" id="PIRNR006630"/>
    </source>
</evidence>
<dbReference type="Gene3D" id="3.60.110.10">
    <property type="entry name" value="Carbon-nitrogen hydrolase"/>
    <property type="match status" value="1"/>
</dbReference>
<dbReference type="InterPro" id="IPR003010">
    <property type="entry name" value="C-N_Hydrolase"/>
</dbReference>
<dbReference type="SUPFAM" id="SSF52402">
    <property type="entry name" value="Adenine nucleotide alpha hydrolases-like"/>
    <property type="match status" value="1"/>
</dbReference>
<dbReference type="GO" id="GO:0005737">
    <property type="term" value="C:cytoplasm"/>
    <property type="evidence" value="ECO:0007669"/>
    <property type="project" value="InterPro"/>
</dbReference>
<dbReference type="PANTHER" id="PTHR23090:SF9">
    <property type="entry name" value="GLUTAMINE-DEPENDENT NAD(+) SYNTHETASE"/>
    <property type="match status" value="1"/>
</dbReference>
<dbReference type="GO" id="GO:0004359">
    <property type="term" value="F:glutaminase activity"/>
    <property type="evidence" value="ECO:0007669"/>
    <property type="project" value="InterPro"/>
</dbReference>
<feature type="active site" description="Proton acceptor; for glutaminase activity" evidence="7">
    <location>
        <position position="47"/>
    </location>
</feature>
<dbReference type="GO" id="GO:0008795">
    <property type="term" value="F:NAD+ synthase activity"/>
    <property type="evidence" value="ECO:0007669"/>
    <property type="project" value="UniProtKB-UniRule"/>
</dbReference>
<feature type="active site" description="For glutaminase activity" evidence="7">
    <location>
        <position position="116"/>
    </location>
</feature>
<keyword evidence="4 7" id="KW-0547">Nucleotide-binding</keyword>
<evidence type="ECO:0000256" key="7">
    <source>
        <dbReference type="HAMAP-Rule" id="MF_02090"/>
    </source>
</evidence>
<dbReference type="RefSeq" id="WP_207299624.1">
    <property type="nucleotide sequence ID" value="NZ_CP071444.1"/>
</dbReference>
<dbReference type="PROSITE" id="PS50263">
    <property type="entry name" value="CN_HYDROLASE"/>
    <property type="match status" value="1"/>
</dbReference>
<evidence type="ECO:0000256" key="4">
    <source>
        <dbReference type="ARBA" id="ARBA00022741"/>
    </source>
</evidence>
<organism evidence="11 12">
    <name type="scientific">Alkalibacter rhizosphaerae</name>
    <dbReference type="NCBI Taxonomy" id="2815577"/>
    <lineage>
        <taxon>Bacteria</taxon>
        <taxon>Bacillati</taxon>
        <taxon>Bacillota</taxon>
        <taxon>Clostridia</taxon>
        <taxon>Eubacteriales</taxon>
        <taxon>Eubacteriaceae</taxon>
        <taxon>Alkalibacter</taxon>
    </lineage>
</organism>
<feature type="binding site" evidence="7">
    <location>
        <position position="200"/>
    </location>
    <ligand>
        <name>L-glutamine</name>
        <dbReference type="ChEBI" id="CHEBI:58359"/>
    </ligand>
</feature>
<dbReference type="Gene3D" id="3.40.50.620">
    <property type="entry name" value="HUPs"/>
    <property type="match status" value="1"/>
</dbReference>
<dbReference type="KEGG" id="alka:J0B03_10890"/>
<feature type="binding site" evidence="7">
    <location>
        <position position="206"/>
    </location>
    <ligand>
        <name>L-glutamine</name>
        <dbReference type="ChEBI" id="CHEBI:58359"/>
    </ligand>
</feature>
<proteinExistence type="inferred from homology"/>
<name>A0A974XEB5_9FIRM</name>
<dbReference type="EC" id="6.3.5.1" evidence="7 8"/>
<dbReference type="Proteomes" id="UP000663499">
    <property type="component" value="Chromosome"/>
</dbReference>
<comment type="function">
    <text evidence="7">Catalyzes the ATP-dependent amidation of deamido-NAD to form NAD. Uses L-glutamine as a nitrogen source.</text>
</comment>
<feature type="binding site" evidence="7">
    <location>
        <begin position="478"/>
        <end position="481"/>
    </location>
    <ligand>
        <name>deamido-NAD(+)</name>
        <dbReference type="ChEBI" id="CHEBI:58437"/>
        <note>ligand shared between two neighboring subunits</note>
    </ligand>
</feature>
<evidence type="ECO:0000256" key="1">
    <source>
        <dbReference type="ARBA" id="ARBA00005188"/>
    </source>
</evidence>
<comment type="similarity">
    <text evidence="9">Belongs to the NAD synthetase family.</text>
</comment>
<feature type="binding site" evidence="7">
    <location>
        <begin position="358"/>
        <end position="365"/>
    </location>
    <ligand>
        <name>ATP</name>
        <dbReference type="ChEBI" id="CHEBI:30616"/>
    </ligand>
</feature>
<evidence type="ECO:0000256" key="2">
    <source>
        <dbReference type="ARBA" id="ARBA00007145"/>
    </source>
</evidence>
<reference evidence="11" key="1">
    <citation type="submission" date="2021-03" db="EMBL/GenBank/DDBJ databases">
        <title>Alkalibacter marinus sp. nov., isolated from tidal flat sediment.</title>
        <authorList>
            <person name="Namirimu T."/>
            <person name="Yang J.-A."/>
            <person name="Yang S.-H."/>
            <person name="Kim Y.-J."/>
            <person name="Kwon K.K."/>
        </authorList>
    </citation>
    <scope>NUCLEOTIDE SEQUENCE</scope>
    <source>
        <strain evidence="11">ES005</strain>
    </source>
</reference>
<comment type="catalytic activity">
    <reaction evidence="7 8">
        <text>deamido-NAD(+) + L-glutamine + ATP + H2O = L-glutamate + AMP + diphosphate + NAD(+) + H(+)</text>
        <dbReference type="Rhea" id="RHEA:24384"/>
        <dbReference type="ChEBI" id="CHEBI:15377"/>
        <dbReference type="ChEBI" id="CHEBI:15378"/>
        <dbReference type="ChEBI" id="CHEBI:29985"/>
        <dbReference type="ChEBI" id="CHEBI:30616"/>
        <dbReference type="ChEBI" id="CHEBI:33019"/>
        <dbReference type="ChEBI" id="CHEBI:57540"/>
        <dbReference type="ChEBI" id="CHEBI:58359"/>
        <dbReference type="ChEBI" id="CHEBI:58437"/>
        <dbReference type="ChEBI" id="CHEBI:456215"/>
        <dbReference type="EC" id="6.3.5.1"/>
    </reaction>
</comment>
<keyword evidence="12" id="KW-1185">Reference proteome</keyword>
<dbReference type="GO" id="GO:0009435">
    <property type="term" value="P:NAD+ biosynthetic process"/>
    <property type="evidence" value="ECO:0007669"/>
    <property type="project" value="UniProtKB-UniRule"/>
</dbReference>
<dbReference type="CDD" id="cd07570">
    <property type="entry name" value="GAT_Gln-NAD-synth"/>
    <property type="match status" value="1"/>
</dbReference>
<gene>
    <name evidence="7" type="primary">nadE</name>
    <name evidence="11" type="ORF">J0B03_10890</name>
</gene>
<feature type="binding site" evidence="7">
    <location>
        <position position="473"/>
    </location>
    <ligand>
        <name>deamido-NAD(+)</name>
        <dbReference type="ChEBI" id="CHEBI:58437"/>
        <note>ligand shared between two neighboring subunits</note>
    </ligand>
</feature>
<dbReference type="Pfam" id="PF00795">
    <property type="entry name" value="CN_hydrolase"/>
    <property type="match status" value="1"/>
</dbReference>
<feature type="active site" description="Nucleophile; for glutaminase activity" evidence="7">
    <location>
        <position position="173"/>
    </location>
</feature>
<keyword evidence="3 7" id="KW-0436">Ligase</keyword>
<dbReference type="InterPro" id="IPR022310">
    <property type="entry name" value="NAD/GMP_synthase"/>
</dbReference>
<dbReference type="NCBIfam" id="NF002730">
    <property type="entry name" value="PRK02628.1"/>
    <property type="match status" value="1"/>
</dbReference>
<sequence>MNRQGFYRIGCAVPELKVADVDHNVEKITEMMDAAVQKEVDVLVFPELGITGYTCADLFFQERLVEAAQGGVKKIVEHSKDKAGVFVIGAPVRMFHRLYNCGVVIWTGKILGIVPKIHIPEYNEYYEKRWFSSGQDFTENCQVEYAGMSTWMGTRILFRDKRDTNMALGLEICEDLWVPIPPSSHHAMAGATVLLNLSASNDLVGKREYRVDLAKNQAARTLSAYAYASAGFGESTTDVVHGGDAFLVENGTLLAENQRFALEGSLTTADVDVERLAGERTKKQGSYYGTGALPWDYQLVEFQLPENISTVERSVWKHPFVPSRQEDRYQRCEEIFQIQTTGLMKRYLHAQAKSLVVGISGGLDSTLALLVCVKACDRLGVDRKNIKGITMPGFGTTDRTYNNALALMEQLHIHWEEISIVEATMGHFEDIGHDPQIHDVTYENAQARERTQILMDLANKYNGLVVGTGDLSELALGWATYNGDHMSMYGVNSGIPKTLVRYMVDWVADNSLQEVRSILHDILDTPVSPELLPPDKDGNIAQKTEEVVGPYELHDFFLYYVVRFGFQPEKVMTLANRAFENIFDAETIEKWLKKFYQRFFSQQFKRSCLPDGPKVGSINLSPRGDWRMPSDASVAAWQKFWEK</sequence>
<dbReference type="EMBL" id="CP071444">
    <property type="protein sequence ID" value="QSX08282.1"/>
    <property type="molecule type" value="Genomic_DNA"/>
</dbReference>
<dbReference type="Pfam" id="PF02540">
    <property type="entry name" value="NAD_synthase"/>
    <property type="match status" value="1"/>
</dbReference>
<feature type="domain" description="CN hydrolase" evidence="10">
    <location>
        <begin position="7"/>
        <end position="273"/>
    </location>
</feature>
<dbReference type="InterPro" id="IPR041856">
    <property type="entry name" value="NAD+_synth_C"/>
</dbReference>
<dbReference type="NCBIfam" id="TIGR00552">
    <property type="entry name" value="nadE"/>
    <property type="match status" value="1"/>
</dbReference>
<feature type="binding site" evidence="7">
    <location>
        <position position="444"/>
    </location>
    <ligand>
        <name>deamido-NAD(+)</name>
        <dbReference type="ChEBI" id="CHEBI:58437"/>
        <note>ligand shared between two neighboring subunits</note>
    </ligand>
</feature>
<comment type="pathway">
    <text evidence="1 7 8">Cofactor biosynthesis; NAD(+) biosynthesis; NAD(+) from deamido-NAD(+) (L-Gln route): step 1/1.</text>
</comment>
<evidence type="ECO:0000256" key="9">
    <source>
        <dbReference type="RuleBase" id="RU003811"/>
    </source>
</evidence>
<dbReference type="CDD" id="cd00553">
    <property type="entry name" value="NAD_synthase"/>
    <property type="match status" value="1"/>
</dbReference>
<evidence type="ECO:0000256" key="6">
    <source>
        <dbReference type="ARBA" id="ARBA00023027"/>
    </source>
</evidence>
<dbReference type="PANTHER" id="PTHR23090">
    <property type="entry name" value="NH 3 /GLUTAMINE-DEPENDENT NAD + SYNTHETASE"/>
    <property type="match status" value="1"/>
</dbReference>
<evidence type="ECO:0000256" key="3">
    <source>
        <dbReference type="ARBA" id="ARBA00022598"/>
    </source>
</evidence>
<feature type="binding site" evidence="7">
    <location>
        <position position="122"/>
    </location>
    <ligand>
        <name>L-glutamine</name>
        <dbReference type="ChEBI" id="CHEBI:58359"/>
    </ligand>
</feature>
<accession>A0A974XEB5</accession>
<evidence type="ECO:0000259" key="10">
    <source>
        <dbReference type="PROSITE" id="PS50263"/>
    </source>
</evidence>
<feature type="binding site" evidence="7">
    <location>
        <position position="468"/>
    </location>
    <ligand>
        <name>ATP</name>
        <dbReference type="ChEBI" id="CHEBI:30616"/>
    </ligand>
</feature>
<dbReference type="GO" id="GO:0005524">
    <property type="term" value="F:ATP binding"/>
    <property type="evidence" value="ECO:0007669"/>
    <property type="project" value="UniProtKB-UniRule"/>
</dbReference>
<evidence type="ECO:0000313" key="12">
    <source>
        <dbReference type="Proteomes" id="UP000663499"/>
    </source>
</evidence>
<dbReference type="InterPro" id="IPR003694">
    <property type="entry name" value="NAD_synthase"/>
</dbReference>